<keyword evidence="6" id="KW-0418">Kinase</keyword>
<dbReference type="InterPro" id="IPR003660">
    <property type="entry name" value="HAMP_dom"/>
</dbReference>
<dbReference type="Pfam" id="PF00672">
    <property type="entry name" value="HAMP"/>
    <property type="match status" value="1"/>
</dbReference>
<keyword evidence="4" id="KW-0472">Membrane</keyword>
<name>S0FJX3_RUMCE</name>
<dbReference type="PANTHER" id="PTHR34220">
    <property type="entry name" value="SENSOR HISTIDINE KINASE YPDA"/>
    <property type="match status" value="1"/>
</dbReference>
<dbReference type="eggNOG" id="COG2972">
    <property type="taxonomic scope" value="Bacteria"/>
</dbReference>
<dbReference type="AlphaFoldDB" id="S0FJX3"/>
<keyword evidence="7" id="KW-1185">Reference proteome</keyword>
<dbReference type="Gene3D" id="6.10.340.10">
    <property type="match status" value="1"/>
</dbReference>
<keyword evidence="4" id="KW-0812">Transmembrane</keyword>
<organism evidence="6 7">
    <name type="scientific">Ruminiclostridium cellobioparum subsp. termitidis CT1112</name>
    <dbReference type="NCBI Taxonomy" id="1195236"/>
    <lineage>
        <taxon>Bacteria</taxon>
        <taxon>Bacillati</taxon>
        <taxon>Bacillota</taxon>
        <taxon>Clostridia</taxon>
        <taxon>Eubacteriales</taxon>
        <taxon>Oscillospiraceae</taxon>
        <taxon>Ruminiclostridium</taxon>
    </lineage>
</organism>
<keyword evidence="4" id="KW-1133">Transmembrane helix</keyword>
<dbReference type="Gene3D" id="3.30.565.10">
    <property type="entry name" value="Histidine kinase-like ATPase, C-terminal domain"/>
    <property type="match status" value="1"/>
</dbReference>
<dbReference type="InterPro" id="IPR036890">
    <property type="entry name" value="HATPase_C_sf"/>
</dbReference>
<evidence type="ECO:0000256" key="1">
    <source>
        <dbReference type="ARBA" id="ARBA00004370"/>
    </source>
</evidence>
<evidence type="ECO:0000259" key="5">
    <source>
        <dbReference type="PROSITE" id="PS50885"/>
    </source>
</evidence>
<dbReference type="SUPFAM" id="SSF55874">
    <property type="entry name" value="ATPase domain of HSP90 chaperone/DNA topoisomerase II/histidine kinase"/>
    <property type="match status" value="1"/>
</dbReference>
<dbReference type="PATRIC" id="fig|1195236.3.peg.1907"/>
<dbReference type="CDD" id="cd06225">
    <property type="entry name" value="HAMP"/>
    <property type="match status" value="1"/>
</dbReference>
<keyword evidence="2" id="KW-0597">Phosphoprotein</keyword>
<proteinExistence type="predicted"/>
<evidence type="ECO:0000313" key="7">
    <source>
        <dbReference type="Proteomes" id="UP000014155"/>
    </source>
</evidence>
<protein>
    <submittedName>
        <fullName evidence="6">Signal transduction histidine kinase LytS</fullName>
    </submittedName>
</protein>
<sequence length="576" mass="66623">MKKELWRKSVLKRLIISFILILMPIYILSIIIYDLGISTLRNEISNSMVSQLSFYKDSLENDINRVGNLEVELVNDKDLNRLAAIPESMDGIEQMERILRVQQRLYAVKSSSKYIGDMYVMIPALQRTVSSTSVSEFDSDLFEKMKYIDTHPEAELDKNVIKYMTVSYPYAYMTNKREKLFIIVIEISKSRVIEALQSMVQNPAAGVMFVKNSNKSIIAADNNDLNQQVFNKITRKNNAEEIVVNNNRYLAVSLNSSVFDSTLCKYLPEDSVFYALKKYSSWFLLLTVSAVVIIVLFSIYMYNFIHKPISKLAASFKKVEKGDFEINIEHRHDDEFRYIYHRFNVMIENLKALVDQVYKQKILVQRAEMKQLQSQIRPHFLYNSFFILNTMARVGDYDNLEVFTEQLGQYFQFITRNAADEVPIEKEINHARVYSEIQAMRFSNQIKVRFDQLPDEFKDLVVPRLILQPVIENAFEHGLTMSNGQGLLVISFENNENQYKIIVEDNGNNLDEQILISMRSSLEENSESGEVTALQNIHQRLKLKFGSSSGLQLEKGALGGLRATITIFIEKEDQNV</sequence>
<gene>
    <name evidence="6" type="ORF">CTER_1580</name>
</gene>
<comment type="caution">
    <text evidence="6">The sequence shown here is derived from an EMBL/GenBank/DDBJ whole genome shotgun (WGS) entry which is preliminary data.</text>
</comment>
<dbReference type="GO" id="GO:0016020">
    <property type="term" value="C:membrane"/>
    <property type="evidence" value="ECO:0007669"/>
    <property type="project" value="UniProtKB-SubCell"/>
</dbReference>
<evidence type="ECO:0000256" key="4">
    <source>
        <dbReference type="SAM" id="Phobius"/>
    </source>
</evidence>
<dbReference type="RefSeq" id="WP_004625192.1">
    <property type="nucleotide sequence ID" value="NZ_AORV01000027.1"/>
</dbReference>
<feature type="transmembrane region" description="Helical" evidence="4">
    <location>
        <begin position="12"/>
        <end position="33"/>
    </location>
</feature>
<dbReference type="InterPro" id="IPR050640">
    <property type="entry name" value="Bact_2-comp_sensor_kinase"/>
</dbReference>
<comment type="subcellular location">
    <subcellularLocation>
        <location evidence="1">Membrane</location>
    </subcellularLocation>
</comment>
<evidence type="ECO:0000313" key="6">
    <source>
        <dbReference type="EMBL" id="EMS72475.1"/>
    </source>
</evidence>
<reference evidence="6 7" key="1">
    <citation type="journal article" date="2013" name="Genome Announc.">
        <title>Draft Genome Sequence of the Cellulolytic, Mesophilic, Anaerobic Bacterium Clostridium termitidis Strain CT1112 (DSM 5398).</title>
        <authorList>
            <person name="Lal S."/>
            <person name="Ramachandran U."/>
            <person name="Zhang X."/>
            <person name="Munir R."/>
            <person name="Sparling R."/>
            <person name="Levin D.B."/>
        </authorList>
    </citation>
    <scope>NUCLEOTIDE SEQUENCE [LARGE SCALE GENOMIC DNA]</scope>
    <source>
        <strain evidence="6 7">CT1112</strain>
    </source>
</reference>
<dbReference type="SMART" id="SM00304">
    <property type="entry name" value="HAMP"/>
    <property type="match status" value="1"/>
</dbReference>
<dbReference type="EMBL" id="AORV01000027">
    <property type="protein sequence ID" value="EMS72475.1"/>
    <property type="molecule type" value="Genomic_DNA"/>
</dbReference>
<accession>S0FJX3</accession>
<dbReference type="SUPFAM" id="SSF158472">
    <property type="entry name" value="HAMP domain-like"/>
    <property type="match status" value="1"/>
</dbReference>
<dbReference type="InterPro" id="IPR010559">
    <property type="entry name" value="Sig_transdc_His_kin_internal"/>
</dbReference>
<dbReference type="Proteomes" id="UP000014155">
    <property type="component" value="Unassembled WGS sequence"/>
</dbReference>
<evidence type="ECO:0000256" key="2">
    <source>
        <dbReference type="ARBA" id="ARBA00022553"/>
    </source>
</evidence>
<feature type="domain" description="HAMP" evidence="5">
    <location>
        <begin position="303"/>
        <end position="355"/>
    </location>
</feature>
<feature type="transmembrane region" description="Helical" evidence="4">
    <location>
        <begin position="282"/>
        <end position="302"/>
    </location>
</feature>
<dbReference type="PROSITE" id="PS50885">
    <property type="entry name" value="HAMP"/>
    <property type="match status" value="1"/>
</dbReference>
<dbReference type="PANTHER" id="PTHR34220:SF7">
    <property type="entry name" value="SENSOR HISTIDINE KINASE YPDA"/>
    <property type="match status" value="1"/>
</dbReference>
<dbReference type="Pfam" id="PF06580">
    <property type="entry name" value="His_kinase"/>
    <property type="match status" value="1"/>
</dbReference>
<evidence type="ECO:0000256" key="3">
    <source>
        <dbReference type="ARBA" id="ARBA00022679"/>
    </source>
</evidence>
<dbReference type="GO" id="GO:0000155">
    <property type="term" value="F:phosphorelay sensor kinase activity"/>
    <property type="evidence" value="ECO:0007669"/>
    <property type="project" value="InterPro"/>
</dbReference>
<keyword evidence="3" id="KW-0808">Transferase</keyword>
<dbReference type="STRING" id="1195236.CTER_1580"/>